<evidence type="ECO:0000313" key="2">
    <source>
        <dbReference type="Proteomes" id="UP001234297"/>
    </source>
</evidence>
<dbReference type="Proteomes" id="UP001234297">
    <property type="component" value="Chromosome 4"/>
</dbReference>
<name>A0ACC2K8V8_PERAE</name>
<sequence length="127" mass="14346">MNLLIQEVIPYNLMHGSYGEITWPSVWFSWRTFLILRKASVVFCVGGTCADDFCFTVRVRNVHLDYYGTSLGGGPHLLDVSDARVNVRSTKRGFGVSTFYGVRSFLTLFSIPHAAYGIRRSDACQRQ</sequence>
<protein>
    <submittedName>
        <fullName evidence="1">Uncharacterized protein</fullName>
    </submittedName>
</protein>
<keyword evidence="2" id="KW-1185">Reference proteome</keyword>
<dbReference type="EMBL" id="CM056812">
    <property type="protein sequence ID" value="KAJ8617536.1"/>
    <property type="molecule type" value="Genomic_DNA"/>
</dbReference>
<reference evidence="1 2" key="1">
    <citation type="journal article" date="2022" name="Hortic Res">
        <title>A haplotype resolved chromosomal level avocado genome allows analysis of novel avocado genes.</title>
        <authorList>
            <person name="Nath O."/>
            <person name="Fletcher S.J."/>
            <person name="Hayward A."/>
            <person name="Shaw L.M."/>
            <person name="Masouleh A.K."/>
            <person name="Furtado A."/>
            <person name="Henry R.J."/>
            <person name="Mitter N."/>
        </authorList>
    </citation>
    <scope>NUCLEOTIDE SEQUENCE [LARGE SCALE GENOMIC DNA]</scope>
    <source>
        <strain evidence="2">cv. Hass</strain>
    </source>
</reference>
<comment type="caution">
    <text evidence="1">The sequence shown here is derived from an EMBL/GenBank/DDBJ whole genome shotgun (WGS) entry which is preliminary data.</text>
</comment>
<gene>
    <name evidence="1" type="ORF">MRB53_013722</name>
</gene>
<evidence type="ECO:0000313" key="1">
    <source>
        <dbReference type="EMBL" id="KAJ8617536.1"/>
    </source>
</evidence>
<proteinExistence type="predicted"/>
<accession>A0ACC2K8V8</accession>
<organism evidence="1 2">
    <name type="scientific">Persea americana</name>
    <name type="common">Avocado</name>
    <dbReference type="NCBI Taxonomy" id="3435"/>
    <lineage>
        <taxon>Eukaryota</taxon>
        <taxon>Viridiplantae</taxon>
        <taxon>Streptophyta</taxon>
        <taxon>Embryophyta</taxon>
        <taxon>Tracheophyta</taxon>
        <taxon>Spermatophyta</taxon>
        <taxon>Magnoliopsida</taxon>
        <taxon>Magnoliidae</taxon>
        <taxon>Laurales</taxon>
        <taxon>Lauraceae</taxon>
        <taxon>Persea</taxon>
    </lineage>
</organism>